<gene>
    <name evidence="1" type="ORF">XD72_1989</name>
    <name evidence="2" type="ORF">XE07_0836</name>
</gene>
<reference evidence="3 4" key="2">
    <citation type="journal article" date="2015" name="MBio">
        <title>Genome-Resolved Metagenomic Analysis Reveals Roles for Candidate Phyla and Other Microbial Community Members in Biogeochemical Transformations in Oil Reservoirs.</title>
        <authorList>
            <person name="Hu P."/>
            <person name="Tom L."/>
            <person name="Singh A."/>
            <person name="Thomas B.C."/>
            <person name="Baker B.J."/>
            <person name="Piceno Y.M."/>
            <person name="Andersen G.L."/>
            <person name="Banfield J.F."/>
        </authorList>
    </citation>
    <scope>NUCLEOTIDE SEQUENCE [LARGE SCALE GENOMIC DNA]</scope>
    <source>
        <strain evidence="1">57_489</strain>
    </source>
</reference>
<protein>
    <submittedName>
        <fullName evidence="2">Uncharacterized protein</fullName>
    </submittedName>
</protein>
<evidence type="ECO:0000313" key="3">
    <source>
        <dbReference type="Proteomes" id="UP000053961"/>
    </source>
</evidence>
<evidence type="ECO:0000313" key="2">
    <source>
        <dbReference type="EMBL" id="KUK96750.1"/>
    </source>
</evidence>
<evidence type="ECO:0000313" key="4">
    <source>
        <dbReference type="Proteomes" id="UP000057043"/>
    </source>
</evidence>
<organism evidence="2 3">
    <name type="scientific">Methanothrix harundinacea</name>
    <dbReference type="NCBI Taxonomy" id="301375"/>
    <lineage>
        <taxon>Archaea</taxon>
        <taxon>Methanobacteriati</taxon>
        <taxon>Methanobacteriota</taxon>
        <taxon>Stenosarchaea group</taxon>
        <taxon>Methanomicrobia</taxon>
        <taxon>Methanotrichales</taxon>
        <taxon>Methanotrichaceae</taxon>
        <taxon>Methanothrix</taxon>
    </lineage>
</organism>
<dbReference type="PATRIC" id="fig|301375.6.peg.2178"/>
<dbReference type="AlphaFoldDB" id="A0A101IKV3"/>
<accession>A0A101IKV3</accession>
<dbReference type="Proteomes" id="UP000057043">
    <property type="component" value="Unassembled WGS sequence"/>
</dbReference>
<proteinExistence type="predicted"/>
<name>A0A101IKV3_9EURY</name>
<comment type="caution">
    <text evidence="2">The sequence shown here is derived from an EMBL/GenBank/DDBJ whole genome shotgun (WGS) entry which is preliminary data.</text>
</comment>
<dbReference type="EMBL" id="LGFT01000058">
    <property type="protein sequence ID" value="KUK43636.1"/>
    <property type="molecule type" value="Genomic_DNA"/>
</dbReference>
<sequence>MNPEELDLISIHEAPILSTMKRIYSAVPVHHLAAIHGKIVGALAVADQMICRNEVETNEGSVNLVNFPTQRNALKFQEMARLLMKGEMNVDYCKITGWDRYNKKKDPEFVTPTALIRVALDMVGVS</sequence>
<reference evidence="2" key="1">
    <citation type="journal article" date="2015" name="MBio">
        <title>Genome-resolved metagenomic analysis reveals roles for candidate phyla and other microbial community members in biogeochemical transformations in oil reservoirs.</title>
        <authorList>
            <person name="Hu P."/>
            <person name="Tom L."/>
            <person name="Singh A."/>
            <person name="Thomas B.C."/>
            <person name="Baker B.J."/>
            <person name="Piceno Y.M."/>
            <person name="Andersen G.L."/>
            <person name="Banfield J.F."/>
        </authorList>
    </citation>
    <scope>NUCLEOTIDE SEQUENCE [LARGE SCALE GENOMIC DNA]</scope>
    <source>
        <strain evidence="2">56_747</strain>
    </source>
</reference>
<dbReference type="EMBL" id="LGHB01000008">
    <property type="protein sequence ID" value="KUK96750.1"/>
    <property type="molecule type" value="Genomic_DNA"/>
</dbReference>
<dbReference type="Proteomes" id="UP000053961">
    <property type="component" value="Unassembled WGS sequence"/>
</dbReference>
<evidence type="ECO:0000313" key="1">
    <source>
        <dbReference type="EMBL" id="KUK43636.1"/>
    </source>
</evidence>